<organism evidence="5 6">
    <name type="scientific">Gordonibacter pamelaeae</name>
    <dbReference type="NCBI Taxonomy" id="471189"/>
    <lineage>
        <taxon>Bacteria</taxon>
        <taxon>Bacillati</taxon>
        <taxon>Actinomycetota</taxon>
        <taxon>Coriobacteriia</taxon>
        <taxon>Eggerthellales</taxon>
        <taxon>Eggerthellaceae</taxon>
        <taxon>Gordonibacter</taxon>
    </lineage>
</organism>
<comment type="similarity">
    <text evidence="1">Belongs to the LytR/CpsA/Psr (LCP) family.</text>
</comment>
<feature type="compositionally biased region" description="Low complexity" evidence="2">
    <location>
        <begin position="1"/>
        <end position="28"/>
    </location>
</feature>
<evidence type="ECO:0000313" key="5">
    <source>
        <dbReference type="EMBL" id="RDB62932.1"/>
    </source>
</evidence>
<dbReference type="NCBIfam" id="TIGR00350">
    <property type="entry name" value="lytR_cpsA_psr"/>
    <property type="match status" value="1"/>
</dbReference>
<dbReference type="OrthoDB" id="9782542at2"/>
<dbReference type="InterPro" id="IPR050922">
    <property type="entry name" value="LytR/CpsA/Psr_CW_biosynth"/>
</dbReference>
<accession>A0A369LUU7</accession>
<feature type="compositionally biased region" description="Low complexity" evidence="2">
    <location>
        <begin position="75"/>
        <end position="87"/>
    </location>
</feature>
<reference evidence="5 6" key="1">
    <citation type="journal article" date="2018" name="Elife">
        <title>Discovery and characterization of a prevalent human gut bacterial enzyme sufficient for the inactivation of a family of plant toxins.</title>
        <authorList>
            <person name="Koppel N."/>
            <person name="Bisanz J.E."/>
            <person name="Pandelia M.E."/>
            <person name="Turnbaugh P.J."/>
            <person name="Balskus E.P."/>
        </authorList>
    </citation>
    <scope>NUCLEOTIDE SEQUENCE [LARGE SCALE GENOMIC DNA]</scope>
    <source>
        <strain evidence="5 6">3C</strain>
    </source>
</reference>
<dbReference type="Gene3D" id="3.40.630.190">
    <property type="entry name" value="LCP protein"/>
    <property type="match status" value="1"/>
</dbReference>
<feature type="domain" description="Cell envelope-related transcriptional attenuator" evidence="4">
    <location>
        <begin position="181"/>
        <end position="333"/>
    </location>
</feature>
<feature type="region of interest" description="Disordered" evidence="2">
    <location>
        <begin position="1"/>
        <end position="99"/>
    </location>
</feature>
<dbReference type="PANTHER" id="PTHR33392:SF6">
    <property type="entry name" value="POLYISOPRENYL-TEICHOIC ACID--PEPTIDOGLYCAN TEICHOIC ACID TRANSFERASE TAGU"/>
    <property type="match status" value="1"/>
</dbReference>
<keyword evidence="3" id="KW-0472">Membrane</keyword>
<feature type="compositionally biased region" description="Polar residues" evidence="2">
    <location>
        <begin position="52"/>
        <end position="74"/>
    </location>
</feature>
<dbReference type="Pfam" id="PF03816">
    <property type="entry name" value="LytR_cpsA_psr"/>
    <property type="match status" value="1"/>
</dbReference>
<evidence type="ECO:0000313" key="6">
    <source>
        <dbReference type="Proteomes" id="UP000254000"/>
    </source>
</evidence>
<dbReference type="InterPro" id="IPR004474">
    <property type="entry name" value="LytR_CpsA_psr"/>
</dbReference>
<dbReference type="PANTHER" id="PTHR33392">
    <property type="entry name" value="POLYISOPRENYL-TEICHOIC ACID--PEPTIDOGLYCAN TEICHOIC ACID TRANSFERASE TAGU"/>
    <property type="match status" value="1"/>
</dbReference>
<proteinExistence type="inferred from homology"/>
<evidence type="ECO:0000256" key="3">
    <source>
        <dbReference type="SAM" id="Phobius"/>
    </source>
</evidence>
<gene>
    <name evidence="5" type="ORF">C1877_12375</name>
</gene>
<feature type="transmembrane region" description="Helical" evidence="3">
    <location>
        <begin position="106"/>
        <end position="129"/>
    </location>
</feature>
<dbReference type="AlphaFoldDB" id="A0A369LUU7"/>
<dbReference type="Proteomes" id="UP000254000">
    <property type="component" value="Unassembled WGS sequence"/>
</dbReference>
<dbReference type="EMBL" id="PPTS01000008">
    <property type="protein sequence ID" value="RDB62932.1"/>
    <property type="molecule type" value="Genomic_DNA"/>
</dbReference>
<comment type="caution">
    <text evidence="5">The sequence shown here is derived from an EMBL/GenBank/DDBJ whole genome shotgun (WGS) entry which is preliminary data.</text>
</comment>
<sequence length="452" mass="48309">MASRNSRTNRPAARSSRAPQSARAVRSAKAAQSGRIASRGTAEQFSRDRGPQQASPSAYRSAYTPGSQGRSANTAYSRQSAASQYSRNNPQYSRNANRRMSRGKKVAIGVLAAVLVAVVGCGTAFALYVNSINSELIGDMTSEEMQAIQDVLAPKKSFDEPFYMMLVGSDERAGSDEAGARSDTNIVVYVDPTRNQASIVSIPRDTMIDIDNVGISKFNAAYNYGGVSSTIREASQLLGVDISHYAEVNFENMVQLVDAVGGVDVEVTERIDDTDADNTTDNPNGKRIIIEEGLQHLDGEQALVFARSRAFVDGDFTRTANQRKLIMALVNKVLDMPVTELPGVIQGAAKCVTTDLSVTDIVALAEQFKGKGDLTVYSAMAPTVFMDQLVNGQSFVLNDPTATKQMMKTIEEGGDPSTIVGVSGVGPGGYTSGSGYYSEGSYDDYSDTGYAA</sequence>
<evidence type="ECO:0000256" key="2">
    <source>
        <dbReference type="SAM" id="MobiDB-lite"/>
    </source>
</evidence>
<name>A0A369LUU7_9ACTN</name>
<evidence type="ECO:0000259" key="4">
    <source>
        <dbReference type="Pfam" id="PF03816"/>
    </source>
</evidence>
<keyword evidence="3" id="KW-0812">Transmembrane</keyword>
<evidence type="ECO:0000256" key="1">
    <source>
        <dbReference type="ARBA" id="ARBA00006068"/>
    </source>
</evidence>
<protein>
    <submittedName>
        <fullName evidence="5">LytR family transcriptional regulator</fullName>
    </submittedName>
</protein>
<keyword evidence="3" id="KW-1133">Transmembrane helix</keyword>
<keyword evidence="6" id="KW-1185">Reference proteome</keyword>